<dbReference type="Proteomes" id="UP000430634">
    <property type="component" value="Unassembled WGS sequence"/>
</dbReference>
<dbReference type="Gene3D" id="3.10.580.10">
    <property type="entry name" value="CBS-domain"/>
    <property type="match status" value="1"/>
</dbReference>
<dbReference type="EMBL" id="BMKG01000027">
    <property type="protein sequence ID" value="GGC19806.1"/>
    <property type="molecule type" value="Genomic_DNA"/>
</dbReference>
<keyword evidence="7" id="KW-1185">Reference proteome</keyword>
<dbReference type="InterPro" id="IPR007065">
    <property type="entry name" value="HPP"/>
</dbReference>
<dbReference type="SMART" id="SM00116">
    <property type="entry name" value="CBS"/>
    <property type="match status" value="2"/>
</dbReference>
<gene>
    <name evidence="4" type="ORF">GCM10011572_46510</name>
    <name evidence="5" type="ORF">GM672_11830</name>
</gene>
<dbReference type="InterPro" id="IPR058581">
    <property type="entry name" value="TM_HPP"/>
</dbReference>
<dbReference type="Proteomes" id="UP000622638">
    <property type="component" value="Unassembled WGS sequence"/>
</dbReference>
<feature type="transmembrane region" description="Helical" evidence="2">
    <location>
        <begin position="141"/>
        <end position="165"/>
    </location>
</feature>
<evidence type="ECO:0000313" key="5">
    <source>
        <dbReference type="EMBL" id="MTV53416.1"/>
    </source>
</evidence>
<reference evidence="7" key="2">
    <citation type="journal article" date="2019" name="Int. J. Syst. Evol. Microbiol.">
        <title>The Global Catalogue of Microorganisms (GCM) 10K type strain sequencing project: providing services to taxonomists for standard genome sequencing and annotation.</title>
        <authorList>
            <consortium name="The Broad Institute Genomics Platform"/>
            <consortium name="The Broad Institute Genome Sequencing Center for Infectious Disease"/>
            <person name="Wu L."/>
            <person name="Ma J."/>
        </authorList>
    </citation>
    <scope>NUCLEOTIDE SEQUENCE [LARGE SCALE GENOMIC DNA]</scope>
    <source>
        <strain evidence="7">CGMCC 1.15931</strain>
    </source>
</reference>
<evidence type="ECO:0000313" key="6">
    <source>
        <dbReference type="Proteomes" id="UP000430634"/>
    </source>
</evidence>
<organism evidence="5 6">
    <name type="scientific">Pseudoduganella buxea</name>
    <dbReference type="NCBI Taxonomy" id="1949069"/>
    <lineage>
        <taxon>Bacteria</taxon>
        <taxon>Pseudomonadati</taxon>
        <taxon>Pseudomonadota</taxon>
        <taxon>Betaproteobacteria</taxon>
        <taxon>Burkholderiales</taxon>
        <taxon>Oxalobacteraceae</taxon>
        <taxon>Telluria group</taxon>
        <taxon>Pseudoduganella</taxon>
    </lineage>
</organism>
<evidence type="ECO:0000259" key="3">
    <source>
        <dbReference type="PROSITE" id="PS51371"/>
    </source>
</evidence>
<evidence type="ECO:0000256" key="2">
    <source>
        <dbReference type="SAM" id="Phobius"/>
    </source>
</evidence>
<sequence>MLSKSFFTAFVPAAGTASAAERLRACGGALLGLLITGIVAHVLLGENAIWLVAPMGASSVLLFCLPASPLAQPWSVIGGNVVSALVGAACVRWLGHALPQPALASVATALAIGAMFSLRCLHPPGGAAALTSVIGGPAVHAAGWSFAFGPVLIDSLLLVAAAIAYNNLTGRRYPHSQVVTHANPHATKDDVPTVRLGFQPQDLDDVLKRYGQVLDISRDDLEALFLQTELRAYQRRFGVISCGDIMSKDVVTAEFATSLAEAWRAMRAHHIAAVPVLNPARRVIGIVTQGDFLRHSGLDEYRSMRTRLRDFLRPSGKSHSEKAEVVGQIMTARPRVARLDTPIVDLVPLMADSGLHHIPVVDGEERFAGIVTQSDVVAALYEHRLAEAMPAKLA</sequence>
<keyword evidence="2" id="KW-0812">Transmembrane</keyword>
<dbReference type="RefSeq" id="WP_155470729.1">
    <property type="nucleotide sequence ID" value="NZ_BMKG01000027.1"/>
</dbReference>
<feature type="transmembrane region" description="Helical" evidence="2">
    <location>
        <begin position="74"/>
        <end position="95"/>
    </location>
</feature>
<dbReference type="InterPro" id="IPR000644">
    <property type="entry name" value="CBS_dom"/>
</dbReference>
<dbReference type="PROSITE" id="PS51371">
    <property type="entry name" value="CBS"/>
    <property type="match status" value="2"/>
</dbReference>
<dbReference type="Pfam" id="PF00571">
    <property type="entry name" value="CBS"/>
    <property type="match status" value="2"/>
</dbReference>
<reference evidence="4" key="4">
    <citation type="submission" date="2024-05" db="EMBL/GenBank/DDBJ databases">
        <authorList>
            <person name="Sun Q."/>
            <person name="Zhou Y."/>
        </authorList>
    </citation>
    <scope>NUCLEOTIDE SEQUENCE</scope>
    <source>
        <strain evidence="4">CGMCC 1.15931</strain>
    </source>
</reference>
<comment type="caution">
    <text evidence="5">The sequence shown here is derived from an EMBL/GenBank/DDBJ whole genome shotgun (WGS) entry which is preliminary data.</text>
</comment>
<accession>A0A6I3SXW7</accession>
<dbReference type="InterPro" id="IPR046342">
    <property type="entry name" value="CBS_dom_sf"/>
</dbReference>
<dbReference type="PANTHER" id="PTHR33741">
    <property type="entry name" value="TRANSMEMBRANE PROTEIN DDB_G0269096-RELATED"/>
    <property type="match status" value="1"/>
</dbReference>
<keyword evidence="1" id="KW-0129">CBS domain</keyword>
<feature type="transmembrane region" description="Helical" evidence="2">
    <location>
        <begin position="102"/>
        <end position="121"/>
    </location>
</feature>
<dbReference type="OrthoDB" id="9811720at2"/>
<dbReference type="CDD" id="cd04600">
    <property type="entry name" value="CBS_pair_HPP_assoc"/>
    <property type="match status" value="1"/>
</dbReference>
<name>A0A6I3SXW7_9BURK</name>
<dbReference type="Pfam" id="PF04982">
    <property type="entry name" value="TM_HPP"/>
    <property type="match status" value="1"/>
</dbReference>
<protein>
    <submittedName>
        <fullName evidence="5">CBS domain-containing protein</fullName>
    </submittedName>
    <submittedName>
        <fullName evidence="4">Membrane protein</fullName>
    </submittedName>
</protein>
<keyword evidence="2" id="KW-0472">Membrane</keyword>
<keyword evidence="2" id="KW-1133">Transmembrane helix</keyword>
<proteinExistence type="predicted"/>
<dbReference type="EMBL" id="WNKZ01000028">
    <property type="protein sequence ID" value="MTV53416.1"/>
    <property type="molecule type" value="Genomic_DNA"/>
</dbReference>
<feature type="domain" description="CBS" evidence="3">
    <location>
        <begin position="330"/>
        <end position="387"/>
    </location>
</feature>
<dbReference type="SUPFAM" id="SSF54631">
    <property type="entry name" value="CBS-domain pair"/>
    <property type="match status" value="1"/>
</dbReference>
<feature type="transmembrane region" description="Helical" evidence="2">
    <location>
        <begin position="29"/>
        <end position="44"/>
    </location>
</feature>
<evidence type="ECO:0000313" key="7">
    <source>
        <dbReference type="Proteomes" id="UP000622638"/>
    </source>
</evidence>
<evidence type="ECO:0000256" key="1">
    <source>
        <dbReference type="PROSITE-ProRule" id="PRU00703"/>
    </source>
</evidence>
<reference evidence="4" key="1">
    <citation type="journal article" date="2014" name="Int. J. Syst. Evol. Microbiol.">
        <title>Complete genome of a new Firmicutes species belonging to the dominant human colonic microbiota ('Ruminococcus bicirculans') reveals two chromosomes and a selective capacity to utilize plant glucans.</title>
        <authorList>
            <consortium name="NISC Comparative Sequencing Program"/>
            <person name="Wegmann U."/>
            <person name="Louis P."/>
            <person name="Goesmann A."/>
            <person name="Henrissat B."/>
            <person name="Duncan S.H."/>
            <person name="Flint H.J."/>
        </authorList>
    </citation>
    <scope>NUCLEOTIDE SEQUENCE</scope>
    <source>
        <strain evidence="4">CGMCC 1.15931</strain>
    </source>
</reference>
<dbReference type="PANTHER" id="PTHR33741:SF5">
    <property type="entry name" value="TRANSMEMBRANE PROTEIN DDB_G0269096-RELATED"/>
    <property type="match status" value="1"/>
</dbReference>
<dbReference type="AlphaFoldDB" id="A0A6I3SXW7"/>
<evidence type="ECO:0000313" key="4">
    <source>
        <dbReference type="EMBL" id="GGC19806.1"/>
    </source>
</evidence>
<feature type="domain" description="CBS" evidence="3">
    <location>
        <begin position="246"/>
        <end position="304"/>
    </location>
</feature>
<reference evidence="5 6" key="3">
    <citation type="submission" date="2019-11" db="EMBL/GenBank/DDBJ databases">
        <title>Type strains purchased from KCTC, JCM and DSMZ.</title>
        <authorList>
            <person name="Lu H."/>
        </authorList>
    </citation>
    <scope>NUCLEOTIDE SEQUENCE [LARGE SCALE GENOMIC DNA]</scope>
    <source>
        <strain evidence="5 6">KCTC 52429</strain>
    </source>
</reference>